<reference evidence="1" key="1">
    <citation type="submission" date="2021-06" db="EMBL/GenBank/DDBJ databases">
        <authorList>
            <person name="Kallberg Y."/>
            <person name="Tangrot J."/>
            <person name="Rosling A."/>
        </authorList>
    </citation>
    <scope>NUCLEOTIDE SEQUENCE</scope>
    <source>
        <strain evidence="1">28 12/20/2015</strain>
    </source>
</reference>
<comment type="caution">
    <text evidence="1">The sequence shown here is derived from an EMBL/GenBank/DDBJ whole genome shotgun (WGS) entry which is preliminary data.</text>
</comment>
<name>A0ACA9R7N4_9GLOM</name>
<gene>
    <name evidence="1" type="ORF">SPELUC_LOCUS16410</name>
</gene>
<accession>A0ACA9R7N4</accession>
<proteinExistence type="predicted"/>
<keyword evidence="2" id="KW-1185">Reference proteome</keyword>
<organism evidence="1 2">
    <name type="scientific">Cetraspora pellucida</name>
    <dbReference type="NCBI Taxonomy" id="1433469"/>
    <lineage>
        <taxon>Eukaryota</taxon>
        <taxon>Fungi</taxon>
        <taxon>Fungi incertae sedis</taxon>
        <taxon>Mucoromycota</taxon>
        <taxon>Glomeromycotina</taxon>
        <taxon>Glomeromycetes</taxon>
        <taxon>Diversisporales</taxon>
        <taxon>Gigasporaceae</taxon>
        <taxon>Cetraspora</taxon>
    </lineage>
</organism>
<feature type="non-terminal residue" evidence="1">
    <location>
        <position position="1"/>
    </location>
</feature>
<evidence type="ECO:0000313" key="1">
    <source>
        <dbReference type="EMBL" id="CAG8780997.1"/>
    </source>
</evidence>
<protein>
    <submittedName>
        <fullName evidence="1">12444_t:CDS:1</fullName>
    </submittedName>
</protein>
<dbReference type="EMBL" id="CAJVPW010060576">
    <property type="protein sequence ID" value="CAG8780997.1"/>
    <property type="molecule type" value="Genomic_DNA"/>
</dbReference>
<feature type="non-terminal residue" evidence="1">
    <location>
        <position position="55"/>
    </location>
</feature>
<evidence type="ECO:0000313" key="2">
    <source>
        <dbReference type="Proteomes" id="UP000789366"/>
    </source>
</evidence>
<sequence>SEGDDETEEASGSKVISGQRYLKRSSNVIDDESEDESKSDVVKKRKTKEVVEDEG</sequence>
<dbReference type="Proteomes" id="UP000789366">
    <property type="component" value="Unassembled WGS sequence"/>
</dbReference>